<dbReference type="PROSITE" id="PS50893">
    <property type="entry name" value="ABC_TRANSPORTER_2"/>
    <property type="match status" value="2"/>
</dbReference>
<dbReference type="AlphaFoldDB" id="A0A0A1MP38"/>
<dbReference type="PROSITE" id="PS00211">
    <property type="entry name" value="ABC_TRANSPORTER_1"/>
    <property type="match status" value="2"/>
</dbReference>
<dbReference type="InterPro" id="IPR003439">
    <property type="entry name" value="ABC_transporter-like_ATP-bd"/>
</dbReference>
<evidence type="ECO:0000256" key="6">
    <source>
        <dbReference type="SAM" id="MobiDB-lite"/>
    </source>
</evidence>
<dbReference type="SMART" id="SM00382">
    <property type="entry name" value="AAA"/>
    <property type="match status" value="2"/>
</dbReference>
<dbReference type="PANTHER" id="PTHR46743">
    <property type="entry name" value="TEICHOIC ACIDS EXPORT ATP-BINDING PROTEIN TAGH"/>
    <property type="match status" value="1"/>
</dbReference>
<dbReference type="OrthoDB" id="9778870at2"/>
<feature type="domain" description="ABC transporter" evidence="7">
    <location>
        <begin position="38"/>
        <end position="263"/>
    </location>
</feature>
<dbReference type="Gene3D" id="3.40.50.300">
    <property type="entry name" value="P-loop containing nucleotide triphosphate hydrolases"/>
    <property type="match status" value="2"/>
</dbReference>
<evidence type="ECO:0000256" key="3">
    <source>
        <dbReference type="ARBA" id="ARBA00022741"/>
    </source>
</evidence>
<comment type="similarity">
    <text evidence="1">Belongs to the ABC transporter superfamily.</text>
</comment>
<keyword evidence="4 8" id="KW-0067">ATP-binding</keyword>
<evidence type="ECO:0000259" key="7">
    <source>
        <dbReference type="PROSITE" id="PS50893"/>
    </source>
</evidence>
<evidence type="ECO:0000256" key="1">
    <source>
        <dbReference type="ARBA" id="ARBA00005417"/>
    </source>
</evidence>
<dbReference type="InterPro" id="IPR050683">
    <property type="entry name" value="Bact_Polysacc_Export_ATP-bd"/>
</dbReference>
<evidence type="ECO:0000256" key="2">
    <source>
        <dbReference type="ARBA" id="ARBA00022448"/>
    </source>
</evidence>
<dbReference type="RefSeq" id="WP_042529597.1">
    <property type="nucleotide sequence ID" value="NZ_CDGG01000001.1"/>
</dbReference>
<evidence type="ECO:0000313" key="9">
    <source>
        <dbReference type="Proteomes" id="UP000040453"/>
    </source>
</evidence>
<evidence type="ECO:0000256" key="4">
    <source>
        <dbReference type="ARBA" id="ARBA00022840"/>
    </source>
</evidence>
<dbReference type="GO" id="GO:0016887">
    <property type="term" value="F:ATP hydrolysis activity"/>
    <property type="evidence" value="ECO:0007669"/>
    <property type="project" value="InterPro"/>
</dbReference>
<evidence type="ECO:0000256" key="5">
    <source>
        <dbReference type="ARBA" id="ARBA00022967"/>
    </source>
</evidence>
<dbReference type="STRING" id="545501.BN997_00636"/>
<dbReference type="SUPFAM" id="SSF52540">
    <property type="entry name" value="P-loop containing nucleoside triphosphate hydrolases"/>
    <property type="match status" value="2"/>
</dbReference>
<dbReference type="EMBL" id="CDGG01000001">
    <property type="protein sequence ID" value="CEI80826.1"/>
    <property type="molecule type" value="Genomic_DNA"/>
</dbReference>
<proteinExistence type="inferred from homology"/>
<accession>A0A0A1MP38</accession>
<reference evidence="8 9" key="1">
    <citation type="submission" date="2014-11" db="EMBL/GenBank/DDBJ databases">
        <authorList>
            <person name="Urmite Genomes Urmite Genomes"/>
        </authorList>
    </citation>
    <scope>NUCLEOTIDE SEQUENCE [LARGE SCALE GENOMIC DNA]</scope>
    <source>
        <strain evidence="8 9">Oc5</strain>
    </source>
</reference>
<keyword evidence="3" id="KW-0547">Nucleotide-binding</keyword>
<gene>
    <name evidence="8" type="primary">tagH</name>
    <name evidence="8" type="ORF">BN997_00636</name>
</gene>
<organism evidence="8 9">
    <name type="scientific">Oceanobacillus oncorhynchi</name>
    <dbReference type="NCBI Taxonomy" id="545501"/>
    <lineage>
        <taxon>Bacteria</taxon>
        <taxon>Bacillati</taxon>
        <taxon>Bacillota</taxon>
        <taxon>Bacilli</taxon>
        <taxon>Bacillales</taxon>
        <taxon>Bacillaceae</taxon>
        <taxon>Oceanobacillus</taxon>
    </lineage>
</organism>
<feature type="domain" description="ABC transporter" evidence="7">
    <location>
        <begin position="286"/>
        <end position="511"/>
    </location>
</feature>
<dbReference type="Pfam" id="PF00005">
    <property type="entry name" value="ABC_tran"/>
    <property type="match status" value="2"/>
</dbReference>
<feature type="region of interest" description="Disordered" evidence="6">
    <location>
        <begin position="509"/>
        <end position="539"/>
    </location>
</feature>
<name>A0A0A1MP38_9BACI</name>
<keyword evidence="5" id="KW-1278">Translocase</keyword>
<evidence type="ECO:0000313" key="8">
    <source>
        <dbReference type="EMBL" id="CEI80826.1"/>
    </source>
</evidence>
<sequence>MSNHDNEKIDKQSKEEVVVSKNIAVSFHDNRHADDLKSTLTNLFKKKKNKKKSEKVWPLKDITFTGYQGEILGIIGSNGAGKTTLSKIITGILTQDEGIMNVDGNVTALFSFGMGFNKELTGRENVYLNGMMLGINKQLINDYIEDIHEFSEIGQFFDQPMKYYSSGMKARLGFSVASHLQPEILILDEALNTGDVKFGSKAAAKLKELVANAKMVVIVTHSLRYAQKNCDRLIWLDNGYVKEIGDPKTVIEHYKETVPPVARQRRQKRSLNVTKTETNVGKESIVKAENVGISFKLQNKKEDYWALKNVSFDIKEGEVVGIIGHNGAGKSTLCKAITNILRPDEGTLTVNGQTSSLLGYGTGFNAQLTGTDNIYLNAMLLGIPKERVDEKYDEIIEFSGIRKAIDKPVKHYSAGMKSRLGFSIAAILKPDVFIVDEALSTGDLAFQEKASVRIQEMMDHAKAVIIVSHSMGFVEKVCTRGIWMEQGQVKFDGTAEEAVAKYREAMGVQKKPAKKKPKVINAKQPVKANAAKTKSAEQK</sequence>
<dbReference type="InterPro" id="IPR017871">
    <property type="entry name" value="ABC_transporter-like_CS"/>
</dbReference>
<protein>
    <submittedName>
        <fullName evidence="8">Teichoic acids export ATP-binding protein TagH</fullName>
    </submittedName>
</protein>
<dbReference type="InterPro" id="IPR015860">
    <property type="entry name" value="ABC_transpr_TagH-like"/>
</dbReference>
<dbReference type="InterPro" id="IPR027417">
    <property type="entry name" value="P-loop_NTPase"/>
</dbReference>
<keyword evidence="2" id="KW-0813">Transport</keyword>
<dbReference type="GO" id="GO:0016020">
    <property type="term" value="C:membrane"/>
    <property type="evidence" value="ECO:0007669"/>
    <property type="project" value="InterPro"/>
</dbReference>
<dbReference type="GO" id="GO:0005524">
    <property type="term" value="F:ATP binding"/>
    <property type="evidence" value="ECO:0007669"/>
    <property type="project" value="UniProtKB-KW"/>
</dbReference>
<dbReference type="GO" id="GO:0140359">
    <property type="term" value="F:ABC-type transporter activity"/>
    <property type="evidence" value="ECO:0007669"/>
    <property type="project" value="InterPro"/>
</dbReference>
<dbReference type="Proteomes" id="UP000040453">
    <property type="component" value="Unassembled WGS sequence"/>
</dbReference>
<dbReference type="CDD" id="cd03220">
    <property type="entry name" value="ABC_KpsT_Wzt"/>
    <property type="match status" value="2"/>
</dbReference>
<keyword evidence="9" id="KW-1185">Reference proteome</keyword>
<dbReference type="PANTHER" id="PTHR46743:SF2">
    <property type="entry name" value="TEICHOIC ACIDS EXPORT ATP-BINDING PROTEIN TAGH"/>
    <property type="match status" value="1"/>
</dbReference>
<dbReference type="InterPro" id="IPR003593">
    <property type="entry name" value="AAA+_ATPase"/>
</dbReference>